<keyword evidence="1" id="KW-0472">Membrane</keyword>
<feature type="transmembrane region" description="Helical" evidence="1">
    <location>
        <begin position="21"/>
        <end position="42"/>
    </location>
</feature>
<gene>
    <name evidence="2" type="ORF">ACFQRI_23330</name>
</gene>
<keyword evidence="1" id="KW-1133">Transmembrane helix</keyword>
<protein>
    <submittedName>
        <fullName evidence="2">Uncharacterized protein</fullName>
    </submittedName>
</protein>
<comment type="caution">
    <text evidence="2">The sequence shown here is derived from an EMBL/GenBank/DDBJ whole genome shotgun (WGS) entry which is preliminary data.</text>
</comment>
<reference evidence="3" key="1">
    <citation type="journal article" date="2019" name="Int. J. Syst. Evol. Microbiol.">
        <title>The Global Catalogue of Microorganisms (GCM) 10K type strain sequencing project: providing services to taxonomists for standard genome sequencing and annotation.</title>
        <authorList>
            <consortium name="The Broad Institute Genomics Platform"/>
            <consortium name="The Broad Institute Genome Sequencing Center for Infectious Disease"/>
            <person name="Wu L."/>
            <person name="Ma J."/>
        </authorList>
    </citation>
    <scope>NUCLEOTIDE SEQUENCE [LARGE SCALE GENOMIC DNA]</scope>
    <source>
        <strain evidence="3">WLHS5</strain>
    </source>
</reference>
<sequence>MFCDCDIGRRQREWAVEFVRTVLLVLAVLLATVAGLRLGVAFQVMDQVVVELVASASAVSLALFVFLRAPLEPAAFSWRSLGVGDWVSVIFFVLATTLGWIDFWETAPGIAVGYFAAVTTLLHCAFFWAMLIFFLRLSRSLRKAFGHHGSGASLEELRERRIRARHMIVCGEGSRAERRYRSGLATGARARRRQRRSARWEWCARKLDRLIGAYENSSTWMSAACASGGLFIWAVQNLEPGPLGAFFLFTPFAAIPLIDFARGRLTTDRSPSAGERGAQVRSA</sequence>
<feature type="transmembrane region" description="Helical" evidence="1">
    <location>
        <begin position="113"/>
        <end position="135"/>
    </location>
</feature>
<evidence type="ECO:0000313" key="3">
    <source>
        <dbReference type="Proteomes" id="UP001596504"/>
    </source>
</evidence>
<proteinExistence type="predicted"/>
<name>A0ABW2LQ09_9PSEU</name>
<dbReference type="Proteomes" id="UP001596504">
    <property type="component" value="Unassembled WGS sequence"/>
</dbReference>
<dbReference type="RefSeq" id="WP_380672056.1">
    <property type="nucleotide sequence ID" value="NZ_JBHTCJ010000015.1"/>
</dbReference>
<keyword evidence="3" id="KW-1185">Reference proteome</keyword>
<organism evidence="2 3">
    <name type="scientific">Saccharopolyspora griseoalba</name>
    <dbReference type="NCBI Taxonomy" id="1431848"/>
    <lineage>
        <taxon>Bacteria</taxon>
        <taxon>Bacillati</taxon>
        <taxon>Actinomycetota</taxon>
        <taxon>Actinomycetes</taxon>
        <taxon>Pseudonocardiales</taxon>
        <taxon>Pseudonocardiaceae</taxon>
        <taxon>Saccharopolyspora</taxon>
    </lineage>
</organism>
<accession>A0ABW2LQ09</accession>
<feature type="transmembrane region" description="Helical" evidence="1">
    <location>
        <begin position="81"/>
        <end position="101"/>
    </location>
</feature>
<dbReference type="EMBL" id="JBHTCJ010000015">
    <property type="protein sequence ID" value="MFC7344352.1"/>
    <property type="molecule type" value="Genomic_DNA"/>
</dbReference>
<feature type="transmembrane region" description="Helical" evidence="1">
    <location>
        <begin position="48"/>
        <end position="69"/>
    </location>
</feature>
<keyword evidence="1" id="KW-0812">Transmembrane</keyword>
<evidence type="ECO:0000313" key="2">
    <source>
        <dbReference type="EMBL" id="MFC7344352.1"/>
    </source>
</evidence>
<evidence type="ECO:0000256" key="1">
    <source>
        <dbReference type="SAM" id="Phobius"/>
    </source>
</evidence>